<dbReference type="Gene3D" id="3.40.50.300">
    <property type="entry name" value="P-loop containing nucleotide triphosphate hydrolases"/>
    <property type="match status" value="1"/>
</dbReference>
<dbReference type="InterPro" id="IPR027417">
    <property type="entry name" value="P-loop_NTPase"/>
</dbReference>
<protein>
    <recommendedName>
        <fullName evidence="2">NACHT domain-containing protein</fullName>
    </recommendedName>
</protein>
<dbReference type="PANTHER" id="PTHR10039">
    <property type="entry name" value="AMELOGENIN"/>
    <property type="match status" value="1"/>
</dbReference>
<dbReference type="EMBL" id="SGPM01000385">
    <property type="protein sequence ID" value="THH23171.1"/>
    <property type="molecule type" value="Genomic_DNA"/>
</dbReference>
<evidence type="ECO:0000259" key="2">
    <source>
        <dbReference type="PROSITE" id="PS50837"/>
    </source>
</evidence>
<evidence type="ECO:0000313" key="3">
    <source>
        <dbReference type="EMBL" id="THH23171.1"/>
    </source>
</evidence>
<dbReference type="SUPFAM" id="SSF52540">
    <property type="entry name" value="P-loop containing nucleoside triphosphate hydrolases"/>
    <property type="match status" value="1"/>
</dbReference>
<comment type="caution">
    <text evidence="3">The sequence shown here is derived from an EMBL/GenBank/DDBJ whole genome shotgun (WGS) entry which is preliminary data.</text>
</comment>
<name>A0A4S4MES7_9APHY</name>
<keyword evidence="1" id="KW-0677">Repeat</keyword>
<dbReference type="PANTHER" id="PTHR10039:SF17">
    <property type="entry name" value="FUNGAL STAND N-TERMINAL GOODBYE DOMAIN-CONTAINING PROTEIN-RELATED"/>
    <property type="match status" value="1"/>
</dbReference>
<dbReference type="InterPro" id="IPR007111">
    <property type="entry name" value="NACHT_NTPase"/>
</dbReference>
<sequence length="759" mass="84102">MAASGEVVKGLHTVVARLKSVIEVVDEASKIHPIATIAWTIVSTALKGFQAESEVEKKIVELLSVLDETYNFVDTIKGMDRVPEALEAHIDDTIRQTIECVIFICGYCKIGYLERIASLALNPTETSAKIDAFTKRLKSTQSNRTESAAVHGLKVAQETLDVSLDIKRYQLIEQILQPLPTNTTTRPSCFPQTCVAILSDLSARLMVADKRNIIWLHGVAGCGKSTIAATLANFFYHQCRLGAFLTFDRESEASTVPQIIRTLASQLAKNNLGFGKEIFRKIHNNGAVAALTVAEQIHKLLIEPLNRALEDTPSTEGPLVIILDGLDECGPPQPRAELLAALGAQLHLLDKSVRILITSRTEIDIMDALSNPILEVHTVDMSLATDSERDIEIYFKTRLETIRTHPKNRSLELAPSWPGEQTIASLVQHAAGLFVWASTFCNCLVSAHDPNTRLRELLEGTDPAADRAMNTLYETSLAQTRGCDWTDRSFVKRFQDVFAIILLGESPISTAIVDGLLGISAPGCAHTIQHFHFLLNVDGEGVIHTLHPSLYRFLTDATQCGADAKWFIDPALHRRRLALRCMEIVESDFPNAQMARFLTRPEVLRDTSPPFRHACAHWLDYITFLECPVGGDDPLAYCILKLILGAFETWYEVYSMFWGEAELQSYLDRTIIAWLAAHGQNLFGYAGVIAMRRWLQGSPELSQPPLHTGGDLRYHNKLALAPTGTRRAQLVDMLAKHSPPSENARISEVIMSTSSNVIL</sequence>
<feature type="domain" description="NACHT" evidence="2">
    <location>
        <begin position="212"/>
        <end position="361"/>
    </location>
</feature>
<reference evidence="3 4" key="1">
    <citation type="submission" date="2019-02" db="EMBL/GenBank/DDBJ databases">
        <title>Genome sequencing of the rare red list fungi Antrodiella citrinella (Flaviporus citrinellus).</title>
        <authorList>
            <person name="Buettner E."/>
            <person name="Kellner H."/>
        </authorList>
    </citation>
    <scope>NUCLEOTIDE SEQUENCE [LARGE SCALE GENOMIC DNA]</scope>
    <source>
        <strain evidence="3 4">DSM 108506</strain>
    </source>
</reference>
<proteinExistence type="predicted"/>
<accession>A0A4S4MES7</accession>
<evidence type="ECO:0000256" key="1">
    <source>
        <dbReference type="ARBA" id="ARBA00022737"/>
    </source>
</evidence>
<dbReference type="Proteomes" id="UP000308730">
    <property type="component" value="Unassembled WGS sequence"/>
</dbReference>
<dbReference type="Pfam" id="PF24883">
    <property type="entry name" value="NPHP3_N"/>
    <property type="match status" value="1"/>
</dbReference>
<dbReference type="InterPro" id="IPR056884">
    <property type="entry name" value="NPHP3-like_N"/>
</dbReference>
<gene>
    <name evidence="3" type="ORF">EUX98_g8006</name>
</gene>
<dbReference type="PROSITE" id="PS50837">
    <property type="entry name" value="NACHT"/>
    <property type="match status" value="1"/>
</dbReference>
<keyword evidence="4" id="KW-1185">Reference proteome</keyword>
<organism evidence="3 4">
    <name type="scientific">Antrodiella citrinella</name>
    <dbReference type="NCBI Taxonomy" id="2447956"/>
    <lineage>
        <taxon>Eukaryota</taxon>
        <taxon>Fungi</taxon>
        <taxon>Dikarya</taxon>
        <taxon>Basidiomycota</taxon>
        <taxon>Agaricomycotina</taxon>
        <taxon>Agaricomycetes</taxon>
        <taxon>Polyporales</taxon>
        <taxon>Steccherinaceae</taxon>
        <taxon>Antrodiella</taxon>
    </lineage>
</organism>
<dbReference type="OrthoDB" id="2658414at2759"/>
<evidence type="ECO:0000313" key="4">
    <source>
        <dbReference type="Proteomes" id="UP000308730"/>
    </source>
</evidence>
<dbReference type="AlphaFoldDB" id="A0A4S4MES7"/>